<dbReference type="GO" id="GO:0022008">
    <property type="term" value="P:neurogenesis"/>
    <property type="evidence" value="ECO:0007669"/>
    <property type="project" value="TreeGrafter"/>
</dbReference>
<gene>
    <name evidence="3" type="primary">btbd6_0</name>
    <name evidence="3" type="ORF">GWK47_013454</name>
</gene>
<dbReference type="EMBL" id="JACEEZ010020240">
    <property type="protein sequence ID" value="KAG0714782.1"/>
    <property type="molecule type" value="Genomic_DNA"/>
</dbReference>
<keyword evidence="4" id="KW-1185">Reference proteome</keyword>
<feature type="domain" description="BTB" evidence="2">
    <location>
        <begin position="44"/>
        <end position="114"/>
    </location>
</feature>
<dbReference type="Gene3D" id="3.30.710.10">
    <property type="entry name" value="Potassium Channel Kv1.1, Chain A"/>
    <property type="match status" value="1"/>
</dbReference>
<dbReference type="PROSITE" id="PS50097">
    <property type="entry name" value="BTB"/>
    <property type="match status" value="1"/>
</dbReference>
<sequence>MKPALRTKLCKQKKRRKEREKEDEEMESALKETAHNLFENEDKSDIVFLVGEEGLKERMPAHSWILSARNHFFRAMFHQTWADRHKNVYNIPNDPKGFQNLLKWLYRQECGFQSLDSALTTLDVAIQYLCPELADLCAAYLSQHLNDANVLRVMQQVYRYCPMPYAAPPSAPPLEELEGRTQEALRSMVQDLGDEGDFRDPTECCGDLYNECLEILDRATSSVLASEGLEELDRDALEVILKRQTLGVREEVEVVEAVVSSAAKFLDKGEVEYIRAEVSGKQGKGAPPPPYAMAPHVQLMATARGCVALPAALQEAPPASKKKCGNKKKYTKKELLLDIVSFLAIIFD</sequence>
<dbReference type="GO" id="GO:0005829">
    <property type="term" value="C:cytosol"/>
    <property type="evidence" value="ECO:0007669"/>
    <property type="project" value="TreeGrafter"/>
</dbReference>
<proteinExistence type="predicted"/>
<reference evidence="3" key="1">
    <citation type="submission" date="2020-07" db="EMBL/GenBank/DDBJ databases">
        <title>The High-quality genome of the commercially important snow crab, Chionoecetes opilio.</title>
        <authorList>
            <person name="Jeong J.-H."/>
            <person name="Ryu S."/>
        </authorList>
    </citation>
    <scope>NUCLEOTIDE SEQUENCE</scope>
    <source>
        <strain evidence="3">MADBK_172401_WGS</strain>
        <tissue evidence="3">Digestive gland</tissue>
    </source>
</reference>
<dbReference type="Pfam" id="PF07707">
    <property type="entry name" value="BACK"/>
    <property type="match status" value="1"/>
</dbReference>
<dbReference type="InterPro" id="IPR011333">
    <property type="entry name" value="SKP1/BTB/POZ_sf"/>
</dbReference>
<feature type="compositionally biased region" description="Basic residues" evidence="1">
    <location>
        <begin position="8"/>
        <end position="18"/>
    </location>
</feature>
<dbReference type="Pfam" id="PF00651">
    <property type="entry name" value="BTB"/>
    <property type="match status" value="1"/>
</dbReference>
<dbReference type="Proteomes" id="UP000770661">
    <property type="component" value="Unassembled WGS sequence"/>
</dbReference>
<dbReference type="InterPro" id="IPR011705">
    <property type="entry name" value="BACK"/>
</dbReference>
<evidence type="ECO:0000259" key="2">
    <source>
        <dbReference type="PROSITE" id="PS50097"/>
    </source>
</evidence>
<dbReference type="AlphaFoldDB" id="A0A8J5CNX4"/>
<protein>
    <submittedName>
        <fullName evidence="3">BTB/POZ domain-containing protein 6</fullName>
    </submittedName>
</protein>
<name>A0A8J5CNX4_CHIOP</name>
<dbReference type="SUPFAM" id="SSF54695">
    <property type="entry name" value="POZ domain"/>
    <property type="match status" value="1"/>
</dbReference>
<organism evidence="3 4">
    <name type="scientific">Chionoecetes opilio</name>
    <name type="common">Atlantic snow crab</name>
    <name type="synonym">Cancer opilio</name>
    <dbReference type="NCBI Taxonomy" id="41210"/>
    <lineage>
        <taxon>Eukaryota</taxon>
        <taxon>Metazoa</taxon>
        <taxon>Ecdysozoa</taxon>
        <taxon>Arthropoda</taxon>
        <taxon>Crustacea</taxon>
        <taxon>Multicrustacea</taxon>
        <taxon>Malacostraca</taxon>
        <taxon>Eumalacostraca</taxon>
        <taxon>Eucarida</taxon>
        <taxon>Decapoda</taxon>
        <taxon>Pleocyemata</taxon>
        <taxon>Brachyura</taxon>
        <taxon>Eubrachyura</taxon>
        <taxon>Majoidea</taxon>
        <taxon>Majidae</taxon>
        <taxon>Chionoecetes</taxon>
    </lineage>
</organism>
<feature type="region of interest" description="Disordered" evidence="1">
    <location>
        <begin position="1"/>
        <end position="29"/>
    </location>
</feature>
<accession>A0A8J5CNX4</accession>
<dbReference type="Gene3D" id="1.25.40.420">
    <property type="match status" value="1"/>
</dbReference>
<evidence type="ECO:0000313" key="3">
    <source>
        <dbReference type="EMBL" id="KAG0714782.1"/>
    </source>
</evidence>
<dbReference type="InterPro" id="IPR000210">
    <property type="entry name" value="BTB/POZ_dom"/>
</dbReference>
<dbReference type="OrthoDB" id="6335872at2759"/>
<dbReference type="PANTHER" id="PTHR45774:SF4">
    <property type="entry name" value="AXUNDEAD, ISOFORM F"/>
    <property type="match status" value="1"/>
</dbReference>
<evidence type="ECO:0000256" key="1">
    <source>
        <dbReference type="SAM" id="MobiDB-lite"/>
    </source>
</evidence>
<dbReference type="PANTHER" id="PTHR45774">
    <property type="entry name" value="BTB/POZ DOMAIN-CONTAINING"/>
    <property type="match status" value="1"/>
</dbReference>
<evidence type="ECO:0000313" key="4">
    <source>
        <dbReference type="Proteomes" id="UP000770661"/>
    </source>
</evidence>
<dbReference type="SMART" id="SM00225">
    <property type="entry name" value="BTB"/>
    <property type="match status" value="1"/>
</dbReference>
<comment type="caution">
    <text evidence="3">The sequence shown here is derived from an EMBL/GenBank/DDBJ whole genome shotgun (WGS) entry which is preliminary data.</text>
</comment>